<sequence>MDRIKESFDSLPIAACFFDKNGVVRLINRRMLAIANWLRKGGIQSLAEMQSALHS</sequence>
<proteinExistence type="predicted"/>
<evidence type="ECO:0000313" key="1">
    <source>
        <dbReference type="EMBL" id="EKC75379.1"/>
    </source>
</evidence>
<protein>
    <submittedName>
        <fullName evidence="1">Uncharacterized protein</fullName>
    </submittedName>
</protein>
<organism evidence="1">
    <name type="scientific">human gut metagenome</name>
    <dbReference type="NCBI Taxonomy" id="408170"/>
    <lineage>
        <taxon>unclassified sequences</taxon>
        <taxon>metagenomes</taxon>
        <taxon>organismal metagenomes</taxon>
    </lineage>
</organism>
<gene>
    <name evidence="1" type="ORF">OBE_01390</name>
</gene>
<accession>K1U5Q4</accession>
<feature type="non-terminal residue" evidence="1">
    <location>
        <position position="55"/>
    </location>
</feature>
<reference evidence="1" key="1">
    <citation type="journal article" date="2013" name="Environ. Microbiol.">
        <title>Microbiota from the distal guts of lean and obese adolescents exhibit partial functional redundancy besides clear differences in community structure.</title>
        <authorList>
            <person name="Ferrer M."/>
            <person name="Ruiz A."/>
            <person name="Lanza F."/>
            <person name="Haange S.B."/>
            <person name="Oberbach A."/>
            <person name="Till H."/>
            <person name="Bargiela R."/>
            <person name="Campoy C."/>
            <person name="Segura M.T."/>
            <person name="Richter M."/>
            <person name="von Bergen M."/>
            <person name="Seifert J."/>
            <person name="Suarez A."/>
        </authorList>
    </citation>
    <scope>NUCLEOTIDE SEQUENCE</scope>
</reference>
<dbReference type="EMBL" id="AJWZ01000916">
    <property type="protein sequence ID" value="EKC75379.1"/>
    <property type="molecule type" value="Genomic_DNA"/>
</dbReference>
<name>K1U5Q4_9ZZZZ</name>
<dbReference type="AlphaFoldDB" id="K1U5Q4"/>
<comment type="caution">
    <text evidence="1">The sequence shown here is derived from an EMBL/GenBank/DDBJ whole genome shotgun (WGS) entry which is preliminary data.</text>
</comment>